<evidence type="ECO:0000313" key="1">
    <source>
        <dbReference type="EMBL" id="MYM38852.1"/>
    </source>
</evidence>
<protein>
    <submittedName>
        <fullName evidence="1">DUF1501 domain-containing protein</fullName>
    </submittedName>
</protein>
<dbReference type="Pfam" id="PF07394">
    <property type="entry name" value="DUF1501"/>
    <property type="match status" value="1"/>
</dbReference>
<dbReference type="PANTHER" id="PTHR43737:SF1">
    <property type="entry name" value="DUF1501 DOMAIN-CONTAINING PROTEIN"/>
    <property type="match status" value="1"/>
</dbReference>
<comment type="caution">
    <text evidence="1">The sequence shown here is derived from an EMBL/GenBank/DDBJ whole genome shotgun (WGS) entry which is preliminary data.</text>
</comment>
<dbReference type="EMBL" id="WWCM01000003">
    <property type="protein sequence ID" value="MYM38852.1"/>
    <property type="molecule type" value="Genomic_DNA"/>
</dbReference>
<keyword evidence="2" id="KW-1185">Reference proteome</keyword>
<dbReference type="InterPro" id="IPR010869">
    <property type="entry name" value="DUF1501"/>
</dbReference>
<name>A0ABW9VMF9_9BURK</name>
<dbReference type="PROSITE" id="PS51318">
    <property type="entry name" value="TAT"/>
    <property type="match status" value="1"/>
</dbReference>
<gene>
    <name evidence="1" type="ORF">GTP27_05870</name>
</gene>
<dbReference type="Proteomes" id="UP000478090">
    <property type="component" value="Unassembled WGS sequence"/>
</dbReference>
<reference evidence="1 2" key="1">
    <citation type="submission" date="2019-12" db="EMBL/GenBank/DDBJ databases">
        <title>Novel species isolated from a subtropical stream in China.</title>
        <authorList>
            <person name="Lu H."/>
        </authorList>
    </citation>
    <scope>NUCLEOTIDE SEQUENCE [LARGE SCALE GENOMIC DNA]</scope>
    <source>
        <strain evidence="1 2">CY13W</strain>
    </source>
</reference>
<dbReference type="InterPro" id="IPR006311">
    <property type="entry name" value="TAT_signal"/>
</dbReference>
<proteinExistence type="predicted"/>
<dbReference type="PANTHER" id="PTHR43737">
    <property type="entry name" value="BLL7424 PROTEIN"/>
    <property type="match status" value="1"/>
</dbReference>
<organism evidence="1 2">
    <name type="scientific">Duganella qianjiadongensis</name>
    <dbReference type="NCBI Taxonomy" id="2692176"/>
    <lineage>
        <taxon>Bacteria</taxon>
        <taxon>Pseudomonadati</taxon>
        <taxon>Pseudomonadota</taxon>
        <taxon>Betaproteobacteria</taxon>
        <taxon>Burkholderiales</taxon>
        <taxon>Oxalobacteraceae</taxon>
        <taxon>Telluria group</taxon>
        <taxon>Duganella</taxon>
    </lineage>
</organism>
<accession>A0ABW9VMF9</accession>
<sequence>MKRRDFLRAGTLLGGAGMLGGLGLGHAAGSDYKALVCLYLNGGNDGNNTLIPTDGAYSDYAAARPVLALPKDSLAALSGSSAGHTFALHPALAPLARLYNQQRLAWIANAGPLIVPSTAEQVINNAVPLPPFLMSHSDQTAIQQGWGGDADASGWGGRGLELLPATLFNPLRAMTMNQDRTLVLGRNSGVSLMTSGGTQYWGRADLAQPQSAWTQTLNTMARWQFGNDYETGFARNFGASVDDATLLVKVLAQAKAPAASFGSDDLASNLRALASAMPVFKSMGYRRQVFLVSWGGFDTHFDQRGTAPRTQDAQLAVVAKAVEAFDQANRAAGIDLDVTTLMMTDFGRTLRPASGAGSDHAWGNHWFVAGGAVAGGQVIGQFPTLKLGGPDDGDPGGGGRMVPTTSTEQVAATLMQWMGLPDAALSSVFPTLANFSTHKLAFLRG</sequence>
<evidence type="ECO:0000313" key="2">
    <source>
        <dbReference type="Proteomes" id="UP000478090"/>
    </source>
</evidence>
<dbReference type="RefSeq" id="WP_161038256.1">
    <property type="nucleotide sequence ID" value="NZ_WWCM01000003.1"/>
</dbReference>